<evidence type="ECO:0008006" key="4">
    <source>
        <dbReference type="Google" id="ProtNLM"/>
    </source>
</evidence>
<dbReference type="AlphaFoldDB" id="A0A4Y8T5H5"/>
<evidence type="ECO:0000313" key="3">
    <source>
        <dbReference type="Proteomes" id="UP000297630"/>
    </source>
</evidence>
<gene>
    <name evidence="2" type="ORF">EQ803_16045</name>
</gene>
<comment type="caution">
    <text evidence="2">The sequence shown here is derived from an EMBL/GenBank/DDBJ whole genome shotgun (WGS) entry which is preliminary data.</text>
</comment>
<dbReference type="EMBL" id="SCLP01000007">
    <property type="protein sequence ID" value="TFF45776.1"/>
    <property type="molecule type" value="Genomic_DNA"/>
</dbReference>
<reference evidence="2 3" key="1">
    <citation type="submission" date="2019-01" db="EMBL/GenBank/DDBJ databases">
        <title>Draft genome sequence of Bacillus sp. DPC6431.</title>
        <authorList>
            <person name="Arbulu S."/>
            <person name="Murphy K."/>
            <person name="O'Sullivan O."/>
            <person name="Rea M.C."/>
            <person name="Hill C."/>
            <person name="Ross R.P."/>
        </authorList>
    </citation>
    <scope>NUCLEOTIDE SEQUENCE [LARGE SCALE GENOMIC DNA]</scope>
    <source>
        <strain evidence="2 3">DPC6431</strain>
    </source>
</reference>
<dbReference type="RefSeq" id="WP_134656420.1">
    <property type="nucleotide sequence ID" value="NZ_SCLP01000007.1"/>
</dbReference>
<accession>A0A4Y8T5H5</accession>
<dbReference type="NCBIfam" id="TIGR01725">
    <property type="entry name" value="phge_HK97_gp10"/>
    <property type="match status" value="1"/>
</dbReference>
<dbReference type="InterPro" id="IPR010064">
    <property type="entry name" value="HK97-gp10_tail"/>
</dbReference>
<dbReference type="Proteomes" id="UP000297630">
    <property type="component" value="Unassembled WGS sequence"/>
</dbReference>
<dbReference type="Pfam" id="PF04883">
    <property type="entry name" value="HK97-gp10_like"/>
    <property type="match status" value="1"/>
</dbReference>
<evidence type="ECO:0000256" key="1">
    <source>
        <dbReference type="SAM" id="MobiDB-lite"/>
    </source>
</evidence>
<organism evidence="2 3">
    <name type="scientific">Bacillus thuringiensis</name>
    <dbReference type="NCBI Taxonomy" id="1428"/>
    <lineage>
        <taxon>Bacteria</taxon>
        <taxon>Bacillati</taxon>
        <taxon>Bacillota</taxon>
        <taxon>Bacilli</taxon>
        <taxon>Bacillales</taxon>
        <taxon>Bacillaceae</taxon>
        <taxon>Bacillus</taxon>
        <taxon>Bacillus cereus group</taxon>
    </lineage>
</organism>
<proteinExistence type="predicted"/>
<feature type="region of interest" description="Disordered" evidence="1">
    <location>
        <begin position="25"/>
        <end position="74"/>
    </location>
</feature>
<name>A0A4Y8T5H5_BACTU</name>
<sequence length="144" mass="16207">MADMELQGMNELMLRVQQMGRKGATAQNKAVKAGGKVFQEGFSREAPRSRSPRKATLKQSWRTGQHGADNAKMSAVKSKEGVKYVNVGWLKGDNSPFFYMKFQNWGTSKMPHPPKKGFAEKVVMAGERESLRAMRNVLKQELML</sequence>
<protein>
    <recommendedName>
        <fullName evidence="4">HK97 gp10 family phage protein</fullName>
    </recommendedName>
</protein>
<evidence type="ECO:0000313" key="2">
    <source>
        <dbReference type="EMBL" id="TFF45776.1"/>
    </source>
</evidence>